<dbReference type="Pfam" id="PF04568">
    <property type="entry name" value="IATP"/>
    <property type="match status" value="1"/>
</dbReference>
<evidence type="ECO:0000256" key="1">
    <source>
        <dbReference type="ARBA" id="ARBA00004173"/>
    </source>
</evidence>
<name>A0A9Q9EP46_9PEZI</name>
<dbReference type="InterPro" id="IPR007648">
    <property type="entry name" value="ATPase_inhibitor_mt"/>
</dbReference>
<evidence type="ECO:0000256" key="4">
    <source>
        <dbReference type="RuleBase" id="RU368087"/>
    </source>
</evidence>
<keyword evidence="7" id="KW-1185">Reference proteome</keyword>
<dbReference type="GO" id="GO:0005739">
    <property type="term" value="C:mitochondrion"/>
    <property type="evidence" value="ECO:0007669"/>
    <property type="project" value="UniProtKB-SubCell"/>
</dbReference>
<feature type="compositionally biased region" description="Low complexity" evidence="5">
    <location>
        <begin position="16"/>
        <end position="45"/>
    </location>
</feature>
<comment type="similarity">
    <text evidence="2 4">Belongs to the ATPase inhibitor family.</text>
</comment>
<dbReference type="Proteomes" id="UP001056384">
    <property type="component" value="Chromosome 8"/>
</dbReference>
<reference evidence="6" key="1">
    <citation type="submission" date="2022-06" db="EMBL/GenBank/DDBJ databases">
        <title>Complete genome sequences of two strains of the flax pathogen Septoria linicola.</title>
        <authorList>
            <person name="Lapalu N."/>
            <person name="Simon A."/>
            <person name="Demenou B."/>
            <person name="Paumier D."/>
            <person name="Guillot M.-P."/>
            <person name="Gout L."/>
            <person name="Valade R."/>
        </authorList>
    </citation>
    <scope>NUCLEOTIDE SEQUENCE</scope>
    <source>
        <strain evidence="6">SE15195</strain>
    </source>
</reference>
<dbReference type="Gene3D" id="1.20.5.500">
    <property type="entry name" value="Single helix bin"/>
    <property type="match status" value="1"/>
</dbReference>
<evidence type="ECO:0000313" key="6">
    <source>
        <dbReference type="EMBL" id="USW56148.1"/>
    </source>
</evidence>
<accession>A0A9Q9EP46</accession>
<gene>
    <name evidence="6" type="ORF">Slin15195_G094670</name>
</gene>
<comment type="function">
    <text evidence="4">Inhibits the enzyme activity of ATPase.</text>
</comment>
<evidence type="ECO:0000313" key="7">
    <source>
        <dbReference type="Proteomes" id="UP001056384"/>
    </source>
</evidence>
<sequence length="96" mass="10350">MSALRIVRALPKTPVSSRSFSIAARRSAGGDTGSARSGGAASGDAFTKREEANEAYYIKQHEKEKLEKLKQKIADGEAQLAKDRKEADDILGGKKE</sequence>
<dbReference type="EMBL" id="CP099425">
    <property type="protein sequence ID" value="USW56148.1"/>
    <property type="molecule type" value="Genomic_DNA"/>
</dbReference>
<organism evidence="6 7">
    <name type="scientific">Septoria linicola</name>
    <dbReference type="NCBI Taxonomy" id="215465"/>
    <lineage>
        <taxon>Eukaryota</taxon>
        <taxon>Fungi</taxon>
        <taxon>Dikarya</taxon>
        <taxon>Ascomycota</taxon>
        <taxon>Pezizomycotina</taxon>
        <taxon>Dothideomycetes</taxon>
        <taxon>Dothideomycetidae</taxon>
        <taxon>Mycosphaerellales</taxon>
        <taxon>Mycosphaerellaceae</taxon>
        <taxon>Septoria</taxon>
    </lineage>
</organism>
<dbReference type="GO" id="GO:0042030">
    <property type="term" value="F:ATPase inhibitor activity"/>
    <property type="evidence" value="ECO:0007669"/>
    <property type="project" value="InterPro"/>
</dbReference>
<protein>
    <recommendedName>
        <fullName evidence="4">ATPase inhibitor, mitochondrial</fullName>
    </recommendedName>
</protein>
<evidence type="ECO:0000256" key="3">
    <source>
        <dbReference type="ARBA" id="ARBA00023128"/>
    </source>
</evidence>
<feature type="region of interest" description="Disordered" evidence="5">
    <location>
        <begin position="14"/>
        <end position="46"/>
    </location>
</feature>
<feature type="region of interest" description="Disordered" evidence="5">
    <location>
        <begin position="77"/>
        <end position="96"/>
    </location>
</feature>
<evidence type="ECO:0000256" key="2">
    <source>
        <dbReference type="ARBA" id="ARBA00010901"/>
    </source>
</evidence>
<keyword evidence="3" id="KW-0496">Mitochondrion</keyword>
<evidence type="ECO:0000256" key="5">
    <source>
        <dbReference type="SAM" id="MobiDB-lite"/>
    </source>
</evidence>
<comment type="subcellular location">
    <subcellularLocation>
        <location evidence="1">Mitochondrion</location>
    </subcellularLocation>
</comment>
<proteinExistence type="inferred from homology"/>
<dbReference type="AlphaFoldDB" id="A0A9Q9EP46"/>